<dbReference type="Proteomes" id="UP000182321">
    <property type="component" value="Unassembled WGS sequence"/>
</dbReference>
<proteinExistence type="predicted"/>
<protein>
    <recommendedName>
        <fullName evidence="3">DUF3990 domain-containing protein</fullName>
    </recommendedName>
</protein>
<keyword evidence="2" id="KW-1185">Reference proteome</keyword>
<dbReference type="EMBL" id="FNZX01000012">
    <property type="protein sequence ID" value="SEK85401.1"/>
    <property type="molecule type" value="Genomic_DNA"/>
</dbReference>
<reference evidence="2" key="1">
    <citation type="submission" date="2016-10" db="EMBL/GenBank/DDBJ databases">
        <authorList>
            <person name="Varghese N."/>
        </authorList>
    </citation>
    <scope>NUCLEOTIDE SEQUENCE [LARGE SCALE GENOMIC DNA]</scope>
    <source>
        <strain evidence="2">ACV-9</strain>
    </source>
</reference>
<gene>
    <name evidence="1" type="ORF">SAMN02910377_02022</name>
</gene>
<dbReference type="RefSeq" id="WP_074791549.1">
    <property type="nucleotide sequence ID" value="NZ_FNZX01000012.1"/>
</dbReference>
<accession>A0A1H7KEW1</accession>
<dbReference type="AlphaFoldDB" id="A0A1H7KEW1"/>
<evidence type="ECO:0008006" key="3">
    <source>
        <dbReference type="Google" id="ProtNLM"/>
    </source>
</evidence>
<organism evidence="1 2">
    <name type="scientific">Pseudobutyrivibrio ruminis</name>
    <dbReference type="NCBI Taxonomy" id="46206"/>
    <lineage>
        <taxon>Bacteria</taxon>
        <taxon>Bacillati</taxon>
        <taxon>Bacillota</taxon>
        <taxon>Clostridia</taxon>
        <taxon>Lachnospirales</taxon>
        <taxon>Lachnospiraceae</taxon>
        <taxon>Pseudobutyrivibrio</taxon>
    </lineage>
</organism>
<dbReference type="Pfam" id="PF13151">
    <property type="entry name" value="DUF3990"/>
    <property type="match status" value="1"/>
</dbReference>
<evidence type="ECO:0000313" key="1">
    <source>
        <dbReference type="EMBL" id="SEK85401.1"/>
    </source>
</evidence>
<name>A0A1H7KEW1_9FIRM</name>
<dbReference type="InterPro" id="IPR025051">
    <property type="entry name" value="DUF3990"/>
</dbReference>
<sequence length="283" mass="33120">MIKVDCQYKIKEDIEFILESEKINMSELSDRTKISRTTLNEIKKARKTTKEVYEKFYAYIYENRYRINSVKEELIKEKYQKVLFHGSKKGLSEISVLGARDNCDFGKGFYLGETYNQAVAFVCENRDSSIYSFNYVSGGLKIKEFDCSLEWMIAICYYRGTLGAYKDNDKVKRIVGEIENSDIVIAPIADNKMFYIMAQFTDGEINADVALHSLSASKLGMQYIFKTEKALEKLVPIEKYYLCDLEREDFRRLLNERSYEIDTKLKLAKREFKTGLYIEELFV</sequence>
<evidence type="ECO:0000313" key="2">
    <source>
        <dbReference type="Proteomes" id="UP000182321"/>
    </source>
</evidence>